<comment type="similarity">
    <text evidence="2 8">Belongs to the ABC-2 integral membrane protein family.</text>
</comment>
<evidence type="ECO:0000259" key="9">
    <source>
        <dbReference type="PROSITE" id="PS51012"/>
    </source>
</evidence>
<feature type="transmembrane region" description="Helical" evidence="8">
    <location>
        <begin position="112"/>
        <end position="138"/>
    </location>
</feature>
<evidence type="ECO:0000256" key="1">
    <source>
        <dbReference type="ARBA" id="ARBA00004651"/>
    </source>
</evidence>
<sequence length="270" mass="31734">MKQVWQVIKEQFQYSFMMFRIARYEDKATYQNHYLGLLWQILNPLIQVGIYYAVFGVGLRAGRSIDSNVPFFVWLLIGIIPWFFISGTIQQAANSIFNKINLVSKMKFPMSILPNITLVSNLTSYGVMMGFLMMILAWKGIYPSLHWIQYIYYFIAMVFFLFSFSILNSTISVLVRDYPLILQSLLRVLFYVSGAIWQLDTSKFPAVVVNILKLNPIVYLLDGFRETFLSEGWVTDHMGYNIYFWVVSFTLLFFGAILHMRFRERFVDFL</sequence>
<evidence type="ECO:0000256" key="7">
    <source>
        <dbReference type="ARBA" id="ARBA00023136"/>
    </source>
</evidence>
<feature type="transmembrane region" description="Helical" evidence="8">
    <location>
        <begin position="242"/>
        <end position="260"/>
    </location>
</feature>
<keyword evidence="5 8" id="KW-0812">Transmembrane</keyword>
<dbReference type="AlphaFoldDB" id="A0A378MCY5"/>
<evidence type="ECO:0000256" key="3">
    <source>
        <dbReference type="ARBA" id="ARBA00022448"/>
    </source>
</evidence>
<proteinExistence type="inferred from homology"/>
<dbReference type="GO" id="GO:0140359">
    <property type="term" value="F:ABC-type transporter activity"/>
    <property type="evidence" value="ECO:0007669"/>
    <property type="project" value="InterPro"/>
</dbReference>
<dbReference type="GO" id="GO:0005886">
    <property type="term" value="C:plasma membrane"/>
    <property type="evidence" value="ECO:0007669"/>
    <property type="project" value="UniProtKB-SubCell"/>
</dbReference>
<reference evidence="10 11" key="1">
    <citation type="submission" date="2018-06" db="EMBL/GenBank/DDBJ databases">
        <authorList>
            <consortium name="Pathogen Informatics"/>
            <person name="Doyle S."/>
        </authorList>
    </citation>
    <scope>NUCLEOTIDE SEQUENCE [LARGE SCALE GENOMIC DNA]</scope>
    <source>
        <strain evidence="11">NCTC 10815</strain>
    </source>
</reference>
<name>A0A378MCY5_LISGR</name>
<dbReference type="GO" id="GO:0015920">
    <property type="term" value="P:lipopolysaccharide transport"/>
    <property type="evidence" value="ECO:0007669"/>
    <property type="project" value="TreeGrafter"/>
</dbReference>
<evidence type="ECO:0000256" key="6">
    <source>
        <dbReference type="ARBA" id="ARBA00022989"/>
    </source>
</evidence>
<feature type="transmembrane region" description="Helical" evidence="8">
    <location>
        <begin position="37"/>
        <end position="59"/>
    </location>
</feature>
<dbReference type="PROSITE" id="PS51012">
    <property type="entry name" value="ABC_TM2"/>
    <property type="match status" value="1"/>
</dbReference>
<dbReference type="InterPro" id="IPR047817">
    <property type="entry name" value="ABC2_TM_bact-type"/>
</dbReference>
<gene>
    <name evidence="10" type="ORF">NCTC10815_00985</name>
</gene>
<dbReference type="Proteomes" id="UP000254879">
    <property type="component" value="Unassembled WGS sequence"/>
</dbReference>
<accession>A0A378MCY5</accession>
<feature type="transmembrane region" description="Helical" evidence="8">
    <location>
        <begin position="150"/>
        <end position="174"/>
    </location>
</feature>
<dbReference type="PANTHER" id="PTHR30413">
    <property type="entry name" value="INNER MEMBRANE TRANSPORT PERMEASE"/>
    <property type="match status" value="1"/>
</dbReference>
<dbReference type="PANTHER" id="PTHR30413:SF10">
    <property type="entry name" value="CAPSULE POLYSACCHARIDE EXPORT INNER-MEMBRANE PROTEIN CTRC"/>
    <property type="match status" value="1"/>
</dbReference>
<dbReference type="InterPro" id="IPR013525">
    <property type="entry name" value="ABC2_TM"/>
</dbReference>
<evidence type="ECO:0000256" key="5">
    <source>
        <dbReference type="ARBA" id="ARBA00022692"/>
    </source>
</evidence>
<evidence type="ECO:0000256" key="2">
    <source>
        <dbReference type="ARBA" id="ARBA00007783"/>
    </source>
</evidence>
<dbReference type="RefSeq" id="WP_003755119.1">
    <property type="nucleotide sequence ID" value="NZ_CABKNG010000001.1"/>
</dbReference>
<feature type="domain" description="ABC transmembrane type-2" evidence="9">
    <location>
        <begin position="35"/>
        <end position="263"/>
    </location>
</feature>
<keyword evidence="4 8" id="KW-1003">Cell membrane</keyword>
<evidence type="ECO:0000256" key="4">
    <source>
        <dbReference type="ARBA" id="ARBA00022475"/>
    </source>
</evidence>
<dbReference type="Pfam" id="PF01061">
    <property type="entry name" value="ABC2_membrane"/>
    <property type="match status" value="1"/>
</dbReference>
<feature type="transmembrane region" description="Helical" evidence="8">
    <location>
        <begin position="71"/>
        <end position="92"/>
    </location>
</feature>
<comment type="subcellular location">
    <subcellularLocation>
        <location evidence="1 8">Cell membrane</location>
        <topology evidence="1 8">Multi-pass membrane protein</topology>
    </subcellularLocation>
</comment>
<keyword evidence="7 8" id="KW-0472">Membrane</keyword>
<evidence type="ECO:0000313" key="10">
    <source>
        <dbReference type="EMBL" id="STY43684.1"/>
    </source>
</evidence>
<protein>
    <recommendedName>
        <fullName evidence="8">Transport permease protein</fullName>
    </recommendedName>
</protein>
<keyword evidence="6 8" id="KW-1133">Transmembrane helix</keyword>
<dbReference type="OrthoDB" id="9794365at2"/>
<keyword evidence="3 8" id="KW-0813">Transport</keyword>
<evidence type="ECO:0000256" key="8">
    <source>
        <dbReference type="RuleBase" id="RU361157"/>
    </source>
</evidence>
<dbReference type="EMBL" id="UGPG01000001">
    <property type="protein sequence ID" value="STY43684.1"/>
    <property type="molecule type" value="Genomic_DNA"/>
</dbReference>
<evidence type="ECO:0000313" key="11">
    <source>
        <dbReference type="Proteomes" id="UP000254879"/>
    </source>
</evidence>
<feature type="transmembrane region" description="Helical" evidence="8">
    <location>
        <begin position="180"/>
        <end position="197"/>
    </location>
</feature>
<organism evidence="10 11">
    <name type="scientific">Listeria grayi</name>
    <name type="common">Listeria murrayi</name>
    <dbReference type="NCBI Taxonomy" id="1641"/>
    <lineage>
        <taxon>Bacteria</taxon>
        <taxon>Bacillati</taxon>
        <taxon>Bacillota</taxon>
        <taxon>Bacilli</taxon>
        <taxon>Bacillales</taxon>
        <taxon>Listeriaceae</taxon>
        <taxon>Listeria</taxon>
    </lineage>
</organism>